<gene>
    <name evidence="1" type="ORF">CLV58_116113</name>
</gene>
<sequence length="117" mass="13700">MLLISGDAIVSGSMEYTYITSDLKFVHEGSLADLSSNSCYQDYIRLNGNHTLHRLQKIEPWRFWRWGDYLLNEKWRQPYLEISPDELHKAMHQFAATYGASDGSLRCKLDEKRDGLW</sequence>
<proteinExistence type="predicted"/>
<evidence type="ECO:0000313" key="1">
    <source>
        <dbReference type="EMBL" id="PRY34719.1"/>
    </source>
</evidence>
<dbReference type="Proteomes" id="UP000238375">
    <property type="component" value="Unassembled WGS sequence"/>
</dbReference>
<dbReference type="EMBL" id="PVTE01000016">
    <property type="protein sequence ID" value="PRY34719.1"/>
    <property type="molecule type" value="Genomic_DNA"/>
</dbReference>
<comment type="caution">
    <text evidence="1">The sequence shown here is derived from an EMBL/GenBank/DDBJ whole genome shotgun (WGS) entry which is preliminary data.</text>
</comment>
<reference evidence="1 2" key="1">
    <citation type="submission" date="2018-03" db="EMBL/GenBank/DDBJ databases">
        <title>Genomic Encyclopedia of Archaeal and Bacterial Type Strains, Phase II (KMG-II): from individual species to whole genera.</title>
        <authorList>
            <person name="Goeker M."/>
        </authorList>
    </citation>
    <scope>NUCLEOTIDE SEQUENCE [LARGE SCALE GENOMIC DNA]</scope>
    <source>
        <strain evidence="1 2">DSM 28354</strain>
    </source>
</reference>
<dbReference type="OrthoDB" id="771644at2"/>
<dbReference type="RefSeq" id="WP_146141471.1">
    <property type="nucleotide sequence ID" value="NZ_PVTE01000016.1"/>
</dbReference>
<keyword evidence="2" id="KW-1185">Reference proteome</keyword>
<protein>
    <submittedName>
        <fullName evidence="1">Uncharacterized protein</fullName>
    </submittedName>
</protein>
<evidence type="ECO:0000313" key="2">
    <source>
        <dbReference type="Proteomes" id="UP000238375"/>
    </source>
</evidence>
<dbReference type="AlphaFoldDB" id="A0A2T0SMS7"/>
<accession>A0A2T0SMS7</accession>
<name>A0A2T0SMS7_9BACT</name>
<organism evidence="1 2">
    <name type="scientific">Spirosoma oryzae</name>
    <dbReference type="NCBI Taxonomy" id="1469603"/>
    <lineage>
        <taxon>Bacteria</taxon>
        <taxon>Pseudomonadati</taxon>
        <taxon>Bacteroidota</taxon>
        <taxon>Cytophagia</taxon>
        <taxon>Cytophagales</taxon>
        <taxon>Cytophagaceae</taxon>
        <taxon>Spirosoma</taxon>
    </lineage>
</organism>